<dbReference type="AlphaFoldDB" id="A0A285EEN0"/>
<dbReference type="GO" id="GO:0006310">
    <property type="term" value="P:DNA recombination"/>
    <property type="evidence" value="ECO:0007669"/>
    <property type="project" value="UniProtKB-KW"/>
</dbReference>
<dbReference type="Proteomes" id="UP000219514">
    <property type="component" value="Unassembled WGS sequence"/>
</dbReference>
<evidence type="ECO:0000256" key="1">
    <source>
        <dbReference type="ARBA" id="ARBA00023172"/>
    </source>
</evidence>
<dbReference type="InterPro" id="IPR013762">
    <property type="entry name" value="Integrase-like_cat_sf"/>
</dbReference>
<dbReference type="GO" id="GO:0015074">
    <property type="term" value="P:DNA integration"/>
    <property type="evidence" value="ECO:0007669"/>
    <property type="project" value="InterPro"/>
</dbReference>
<dbReference type="RefSeq" id="WP_097206510.1">
    <property type="nucleotide sequence ID" value="NZ_JACHXB010000002.1"/>
</dbReference>
<dbReference type="OrthoDB" id="864726at2"/>
<evidence type="ECO:0008006" key="5">
    <source>
        <dbReference type="Google" id="ProtNLM"/>
    </source>
</evidence>
<dbReference type="GO" id="GO:0003677">
    <property type="term" value="F:DNA binding"/>
    <property type="evidence" value="ECO:0007669"/>
    <property type="project" value="InterPro"/>
</dbReference>
<evidence type="ECO:0000256" key="2">
    <source>
        <dbReference type="SAM" id="MobiDB-lite"/>
    </source>
</evidence>
<dbReference type="Gene3D" id="1.10.443.10">
    <property type="entry name" value="Intergrase catalytic core"/>
    <property type="match status" value="1"/>
</dbReference>
<reference evidence="3 4" key="1">
    <citation type="submission" date="2017-09" db="EMBL/GenBank/DDBJ databases">
        <authorList>
            <person name="Ehlers B."/>
            <person name="Leendertz F.H."/>
        </authorList>
    </citation>
    <scope>NUCLEOTIDE SEQUENCE [LARGE SCALE GENOMIC DNA]</scope>
    <source>
        <strain evidence="3 4">DSM 46844</strain>
    </source>
</reference>
<sequence>MTVTPHPDAPSPDPLPEGGSVPGRFARGSARIGHLTLEEFHAAYALAVSTGDDPALDGLLLQHLLIEAARPAELLSLRYGDLDPIDAIITVWDSRPFRSHRRPSTPEHVAALAAHVAERGPRTPAPPDAPEEVRRAGIPALSGDDPVFYRRPVDTFDADGYLVDRQVRPMTGRRLTSLVVRIRQNGGPALTASVVRALSIRLIWSAGGGEAVHWFGPRSAPRTVLDAEAARQRLGRLKSHLFGDLPEHPAGDHPGGTDC</sequence>
<accession>A0A285EEN0</accession>
<name>A0A285EEN0_9ACTN</name>
<feature type="region of interest" description="Disordered" evidence="2">
    <location>
        <begin position="1"/>
        <end position="22"/>
    </location>
</feature>
<dbReference type="SUPFAM" id="SSF56349">
    <property type="entry name" value="DNA breaking-rejoining enzymes"/>
    <property type="match status" value="1"/>
</dbReference>
<proteinExistence type="predicted"/>
<keyword evidence="4" id="KW-1185">Reference proteome</keyword>
<evidence type="ECO:0000313" key="4">
    <source>
        <dbReference type="Proteomes" id="UP000219514"/>
    </source>
</evidence>
<keyword evidence="1" id="KW-0233">DNA recombination</keyword>
<dbReference type="EMBL" id="OBDO01000004">
    <property type="protein sequence ID" value="SNX96501.1"/>
    <property type="molecule type" value="Genomic_DNA"/>
</dbReference>
<dbReference type="InterPro" id="IPR011010">
    <property type="entry name" value="DNA_brk_join_enz"/>
</dbReference>
<evidence type="ECO:0000313" key="3">
    <source>
        <dbReference type="EMBL" id="SNX96501.1"/>
    </source>
</evidence>
<protein>
    <recommendedName>
        <fullName evidence="5">Tyr recombinase domain-containing protein</fullName>
    </recommendedName>
</protein>
<organism evidence="3 4">
    <name type="scientific">Geodermatophilus sabuli</name>
    <dbReference type="NCBI Taxonomy" id="1564158"/>
    <lineage>
        <taxon>Bacteria</taxon>
        <taxon>Bacillati</taxon>
        <taxon>Actinomycetota</taxon>
        <taxon>Actinomycetes</taxon>
        <taxon>Geodermatophilales</taxon>
        <taxon>Geodermatophilaceae</taxon>
        <taxon>Geodermatophilus</taxon>
    </lineage>
</organism>
<gene>
    <name evidence="3" type="ORF">SAMN06893097_104216</name>
</gene>